<dbReference type="InterPro" id="IPR048981">
    <property type="entry name" value="AP5B1_C"/>
</dbReference>
<dbReference type="Pfam" id="PF21588">
    <property type="entry name" value="AP5B1_middle"/>
    <property type="match status" value="1"/>
</dbReference>
<proteinExistence type="predicted"/>
<evidence type="ECO:0008006" key="5">
    <source>
        <dbReference type="Google" id="ProtNLM"/>
    </source>
</evidence>
<gene>
    <name evidence="3" type="ORF">BaRGS_00011848</name>
</gene>
<keyword evidence="4" id="KW-1185">Reference proteome</keyword>
<dbReference type="Pfam" id="PF21590">
    <property type="entry name" value="AP5B1_C"/>
    <property type="match status" value="1"/>
</dbReference>
<sequence>MKGTFESVGGAMCVGRTGGWEGEAGGWVDGAAECRSDSRYAILEFWQLSLKIIMASPRRRLPAGSGSTVDCRQTLAKIRRSVPRGTVDKLFEDDHFVFELIEVLNDDTVDITVKTEFLSILEQHGCDHINASSVGQVLSVLLDVLRDNRGHADALRFLVQLLLSITTLIIQNDLLQSEHCASFLTMLWEIVGRVNDVGTRRLRSCGCQCLRQLEMWSPRLLSRHKDRIMQIVREERTGVFQDYAALLSTVLSNLTHQTISRGTSHKSNIPAEEVVPPLSYLMDNAFLFTPAGLWSVVLSMLHMVKTTDHVAPSIFKPLMLQNMATFDPCLLHIILYVQRELQGEILTKEEEMKLLQRLTSGINILSLHPALRLLLLQWLKGYTQVADADVDKQTSHSQLARVIQHHLHPSVFDSLDIHVDKLNILTCSHTGQEDQKLVDSVYYLQRLALTTGNEQATAGLYRVLFAAYTHHHTQHLADAVLRSVYTATLSSLHDQVLNGGQAEVLAQFRFYLQVLSVSAKQPDIPQNKTVRFLLSLVRYAEQRGACDWALGSAVLSICRNLLLHHSSDHLHYDLGELLFQMLMCFTDTAVRSRARLLYALLSGSSDEKESSAPYEMISAVSVSVKPQTESDAFSKVKGSKNVCIRLSPKVPQPTVFTVGVMFCAEDHTTVSCPLQPLEVTFSDLTMPLPWQHLQLQDFKDRQLIFGDLWESFTDTRSSNSGHGVESVKVLKCSADKLRQVWAPFRLQSSEDDKAGSDKYLIFLPPTHHLLFQVYTQGQNQVISMATDYWKLLPSINNYLNSLSVAT</sequence>
<name>A0ABD0LBU2_9CAEN</name>
<dbReference type="AlphaFoldDB" id="A0ABD0LBU2"/>
<dbReference type="EMBL" id="JACVVK020000063">
    <property type="protein sequence ID" value="KAK7496868.1"/>
    <property type="molecule type" value="Genomic_DNA"/>
</dbReference>
<dbReference type="PANTHER" id="PTHR34033">
    <property type="entry name" value="AP-5 COMPLEX SUBUNIT BETA-1"/>
    <property type="match status" value="1"/>
</dbReference>
<comment type="caution">
    <text evidence="3">The sequence shown here is derived from an EMBL/GenBank/DDBJ whole genome shotgun (WGS) entry which is preliminary data.</text>
</comment>
<evidence type="ECO:0000259" key="2">
    <source>
        <dbReference type="Pfam" id="PF21590"/>
    </source>
</evidence>
<evidence type="ECO:0000313" key="4">
    <source>
        <dbReference type="Proteomes" id="UP001519460"/>
    </source>
</evidence>
<dbReference type="PANTHER" id="PTHR34033:SF1">
    <property type="entry name" value="AP-5 COMPLEX SUBUNIT BETA-1"/>
    <property type="match status" value="1"/>
</dbReference>
<accession>A0ABD0LBU2</accession>
<dbReference type="InterPro" id="IPR048979">
    <property type="entry name" value="AP5B1_middle"/>
</dbReference>
<evidence type="ECO:0000313" key="3">
    <source>
        <dbReference type="EMBL" id="KAK7496868.1"/>
    </source>
</evidence>
<reference evidence="3 4" key="1">
    <citation type="journal article" date="2023" name="Sci. Data">
        <title>Genome assembly of the Korean intertidal mud-creeper Batillaria attramentaria.</title>
        <authorList>
            <person name="Patra A.K."/>
            <person name="Ho P.T."/>
            <person name="Jun S."/>
            <person name="Lee S.J."/>
            <person name="Kim Y."/>
            <person name="Won Y.J."/>
        </authorList>
    </citation>
    <scope>NUCLEOTIDE SEQUENCE [LARGE SCALE GENOMIC DNA]</scope>
    <source>
        <strain evidence="3">Wonlab-2016</strain>
    </source>
</reference>
<feature type="domain" description="AP5B1 C-terminal" evidence="2">
    <location>
        <begin position="704"/>
        <end position="801"/>
    </location>
</feature>
<feature type="domain" description="AP5B1 middle" evidence="1">
    <location>
        <begin position="277"/>
        <end position="475"/>
    </location>
</feature>
<protein>
    <recommendedName>
        <fullName evidence="5">Adaptor-related protein complex 5 beta subunit</fullName>
    </recommendedName>
</protein>
<organism evidence="3 4">
    <name type="scientific">Batillaria attramentaria</name>
    <dbReference type="NCBI Taxonomy" id="370345"/>
    <lineage>
        <taxon>Eukaryota</taxon>
        <taxon>Metazoa</taxon>
        <taxon>Spiralia</taxon>
        <taxon>Lophotrochozoa</taxon>
        <taxon>Mollusca</taxon>
        <taxon>Gastropoda</taxon>
        <taxon>Caenogastropoda</taxon>
        <taxon>Sorbeoconcha</taxon>
        <taxon>Cerithioidea</taxon>
        <taxon>Batillariidae</taxon>
        <taxon>Batillaria</taxon>
    </lineage>
</organism>
<dbReference type="InterPro" id="IPR038741">
    <property type="entry name" value="AP5B1"/>
</dbReference>
<evidence type="ECO:0000259" key="1">
    <source>
        <dbReference type="Pfam" id="PF21588"/>
    </source>
</evidence>
<dbReference type="Proteomes" id="UP001519460">
    <property type="component" value="Unassembled WGS sequence"/>
</dbReference>